<evidence type="ECO:0000313" key="2">
    <source>
        <dbReference type="Proteomes" id="UP000054404"/>
    </source>
</evidence>
<reference evidence="1 2" key="1">
    <citation type="submission" date="2015-11" db="EMBL/GenBank/DDBJ databases">
        <title>Draft Genome Sequence of the Type Strain Trueperella bernardiae LCDC 89-0504T, Isolated from Blood Culture.</title>
        <authorList>
            <person name="Bernier A.-M."/>
            <person name="Bernard K."/>
        </authorList>
    </citation>
    <scope>NUCLEOTIDE SEQUENCE [LARGE SCALE GENOMIC DNA]</scope>
    <source>
        <strain evidence="1 2">LCDC 89-0504</strain>
    </source>
</reference>
<name>A0A0W1KIS2_9ACTO</name>
<gene>
    <name evidence="1" type="ORF">AQZ59_01633</name>
</gene>
<dbReference type="Proteomes" id="UP000054404">
    <property type="component" value="Unassembled WGS sequence"/>
</dbReference>
<keyword evidence="2" id="KW-1185">Reference proteome</keyword>
<sequence>MNQRLDPARKQTPGLRYRKMVAVIASITIVFVPLMVVAGLRSQGIPQAAMFLAAILLLGVLARQAIGLRLNYAVDAPDFFELREWPAAPKRIAYADLAEVRFLNEPRNYLHLLDTRGTLIKVDVRYYSLPTLIARAEKFERRQNQRGRKRA</sequence>
<dbReference type="EMBL" id="LNIZ01000009">
    <property type="protein sequence ID" value="KTF03504.1"/>
    <property type="molecule type" value="Genomic_DNA"/>
</dbReference>
<dbReference type="AlphaFoldDB" id="A0A0W1KIS2"/>
<dbReference type="STRING" id="59561.AQZ59_01633"/>
<dbReference type="PATRIC" id="fig|59561.3.peg.1626"/>
<proteinExistence type="predicted"/>
<accession>A0A0W1KIS2</accession>
<comment type="caution">
    <text evidence="1">The sequence shown here is derived from an EMBL/GenBank/DDBJ whole genome shotgun (WGS) entry which is preliminary data.</text>
</comment>
<dbReference type="RefSeq" id="WP_062614149.1">
    <property type="nucleotide sequence ID" value="NZ_CALTZF010000019.1"/>
</dbReference>
<evidence type="ECO:0000313" key="1">
    <source>
        <dbReference type="EMBL" id="KTF03504.1"/>
    </source>
</evidence>
<protein>
    <submittedName>
        <fullName evidence="1">Uncharacterized protein</fullName>
    </submittedName>
</protein>
<organism evidence="1 2">
    <name type="scientific">Trueperella bernardiae</name>
    <dbReference type="NCBI Taxonomy" id="59561"/>
    <lineage>
        <taxon>Bacteria</taxon>
        <taxon>Bacillati</taxon>
        <taxon>Actinomycetota</taxon>
        <taxon>Actinomycetes</taxon>
        <taxon>Actinomycetales</taxon>
        <taxon>Actinomycetaceae</taxon>
        <taxon>Trueperella</taxon>
    </lineage>
</organism>